<reference evidence="1" key="1">
    <citation type="submission" date="2021-01" db="EMBL/GenBank/DDBJ databases">
        <authorList>
            <consortium name="Genoscope - CEA"/>
            <person name="William W."/>
        </authorList>
    </citation>
    <scope>NUCLEOTIDE SEQUENCE</scope>
</reference>
<dbReference type="AlphaFoldDB" id="A0A8S1LCY3"/>
<accession>A0A8S1LCY3</accession>
<sequence>MNESSTISAYLRTETDEVKEFSSNIMTQRKKIPQLKNLIQPRKSKQIKFNPIIDSVRSSQSQRSSQGNVALQTQNNNMLFKDSFELFLDGKITSIELLQLSNYPRLRQQLMEDHVDQKGISVLGPLVRFKNKFKHKQVRNTKDDRSVYLKSKLQGLNNLIHTRMMQKKDDNETQRRQNLQNVGLFKTIVDASEGIEDKLAQTKDPFSKKIPSIKSLKTMTVSYDDLKPIIKNAKEIPAISKIFLKNNLTESTKKYMDEASRQQYLKQQELNKLTKMQITKQSNSKFSLYNKDVLTSKDLELYDYLHNKPKPIILRNHFTEMDEDDIPSHEIIASKIGNLRVKKRYHKTEQKIHEDLDNESHTSSLQSTYEIHLDNLYSQTVDLKKQLTKKTTLPKKVKQMIKLDELNQQSHQANTFKLTH</sequence>
<gene>
    <name evidence="1" type="ORF">PPRIM_AZ9-3.1.T0340299</name>
</gene>
<comment type="caution">
    <text evidence="1">The sequence shown here is derived from an EMBL/GenBank/DDBJ whole genome shotgun (WGS) entry which is preliminary data.</text>
</comment>
<proteinExistence type="predicted"/>
<dbReference type="EMBL" id="CAJJDM010000033">
    <property type="protein sequence ID" value="CAD8063393.1"/>
    <property type="molecule type" value="Genomic_DNA"/>
</dbReference>
<organism evidence="1 2">
    <name type="scientific">Paramecium primaurelia</name>
    <dbReference type="NCBI Taxonomy" id="5886"/>
    <lineage>
        <taxon>Eukaryota</taxon>
        <taxon>Sar</taxon>
        <taxon>Alveolata</taxon>
        <taxon>Ciliophora</taxon>
        <taxon>Intramacronucleata</taxon>
        <taxon>Oligohymenophorea</taxon>
        <taxon>Peniculida</taxon>
        <taxon>Parameciidae</taxon>
        <taxon>Paramecium</taxon>
    </lineage>
</organism>
<evidence type="ECO:0000313" key="2">
    <source>
        <dbReference type="Proteomes" id="UP000688137"/>
    </source>
</evidence>
<evidence type="ECO:0000313" key="1">
    <source>
        <dbReference type="EMBL" id="CAD8063393.1"/>
    </source>
</evidence>
<name>A0A8S1LCY3_PARPR</name>
<protein>
    <submittedName>
        <fullName evidence="1">Uncharacterized protein</fullName>
    </submittedName>
</protein>
<keyword evidence="2" id="KW-1185">Reference proteome</keyword>
<dbReference type="Proteomes" id="UP000688137">
    <property type="component" value="Unassembled WGS sequence"/>
</dbReference>